<comment type="caution">
    <text evidence="1">The sequence shown here is derived from an EMBL/GenBank/DDBJ whole genome shotgun (WGS) entry which is preliminary data.</text>
</comment>
<name>A0ABW2B435_9RHOB</name>
<evidence type="ECO:0000313" key="1">
    <source>
        <dbReference type="EMBL" id="MFC6759653.1"/>
    </source>
</evidence>
<protein>
    <submittedName>
        <fullName evidence="1">Uncharacterized protein</fullName>
    </submittedName>
</protein>
<dbReference type="EMBL" id="JBHSWG010000001">
    <property type="protein sequence ID" value="MFC6759653.1"/>
    <property type="molecule type" value="Genomic_DNA"/>
</dbReference>
<reference evidence="2" key="1">
    <citation type="journal article" date="2019" name="Int. J. Syst. Evol. Microbiol.">
        <title>The Global Catalogue of Microorganisms (GCM) 10K type strain sequencing project: providing services to taxonomists for standard genome sequencing and annotation.</title>
        <authorList>
            <consortium name="The Broad Institute Genomics Platform"/>
            <consortium name="The Broad Institute Genome Sequencing Center for Infectious Disease"/>
            <person name="Wu L."/>
            <person name="Ma J."/>
        </authorList>
    </citation>
    <scope>NUCLEOTIDE SEQUENCE [LARGE SCALE GENOMIC DNA]</scope>
    <source>
        <strain evidence="2">CCUG 66188</strain>
    </source>
</reference>
<organism evidence="1 2">
    <name type="scientific">Sulfitobacter porphyrae</name>
    <dbReference type="NCBI Taxonomy" id="1246864"/>
    <lineage>
        <taxon>Bacteria</taxon>
        <taxon>Pseudomonadati</taxon>
        <taxon>Pseudomonadota</taxon>
        <taxon>Alphaproteobacteria</taxon>
        <taxon>Rhodobacterales</taxon>
        <taxon>Roseobacteraceae</taxon>
        <taxon>Sulfitobacter</taxon>
    </lineage>
</organism>
<evidence type="ECO:0000313" key="2">
    <source>
        <dbReference type="Proteomes" id="UP001596353"/>
    </source>
</evidence>
<dbReference type="Proteomes" id="UP001596353">
    <property type="component" value="Unassembled WGS sequence"/>
</dbReference>
<keyword evidence="2" id="KW-1185">Reference proteome</keyword>
<gene>
    <name evidence="1" type="ORF">ACFQFQ_09390</name>
</gene>
<sequence>MLRRFLIAICLLAVIGLGVFWVLTRPAPLDADFAAGMWRMRKTARASFTRAAVPPVMQHREVTTS</sequence>
<proteinExistence type="predicted"/>
<accession>A0ABW2B435</accession>